<accession>M3VH63</accession>
<reference evidence="2 3" key="1">
    <citation type="submission" date="2013-02" db="EMBL/GenBank/DDBJ databases">
        <title>Whole genome shotgun sequence of Gordonia malaquae NBRC 108250.</title>
        <authorList>
            <person name="Yoshida I."/>
            <person name="Hosoyama A."/>
            <person name="Tsuchikane K."/>
            <person name="Ando Y."/>
            <person name="Baba S."/>
            <person name="Ohji S."/>
            <person name="Hamada M."/>
            <person name="Tamura T."/>
            <person name="Yamazoe A."/>
            <person name="Yamazaki S."/>
            <person name="Fujita N."/>
        </authorList>
    </citation>
    <scope>NUCLEOTIDE SEQUENCE [LARGE SCALE GENOMIC DNA]</scope>
    <source>
        <strain evidence="2 3">NBRC 108250</strain>
    </source>
</reference>
<dbReference type="SUPFAM" id="SSF54060">
    <property type="entry name" value="His-Me finger endonucleases"/>
    <property type="match status" value="1"/>
</dbReference>
<dbReference type="Pfam" id="PF13392">
    <property type="entry name" value="HNH_3"/>
    <property type="match status" value="1"/>
</dbReference>
<keyword evidence="3" id="KW-1185">Reference proteome</keyword>
<gene>
    <name evidence="2" type="ORF">GM1_041_00500</name>
</gene>
<evidence type="ECO:0000313" key="2">
    <source>
        <dbReference type="EMBL" id="GAC81679.1"/>
    </source>
</evidence>
<protein>
    <recommendedName>
        <fullName evidence="1">HNH nuclease domain-containing protein</fullName>
    </recommendedName>
</protein>
<dbReference type="EMBL" id="BAOP01000041">
    <property type="protein sequence ID" value="GAC81679.1"/>
    <property type="molecule type" value="Genomic_DNA"/>
</dbReference>
<feature type="domain" description="HNH nuclease" evidence="1">
    <location>
        <begin position="50"/>
        <end position="93"/>
    </location>
</feature>
<evidence type="ECO:0000313" key="3">
    <source>
        <dbReference type="Proteomes" id="UP000035009"/>
    </source>
</evidence>
<dbReference type="eggNOG" id="ENOG5033AUY">
    <property type="taxonomic scope" value="Bacteria"/>
</dbReference>
<dbReference type="Gene3D" id="3.90.75.20">
    <property type="match status" value="1"/>
</dbReference>
<comment type="caution">
    <text evidence="2">The sequence shown here is derived from an EMBL/GenBank/DDBJ whole genome shotgun (WGS) entry which is preliminary data.</text>
</comment>
<dbReference type="InterPro" id="IPR003615">
    <property type="entry name" value="HNH_nuc"/>
</dbReference>
<sequence length="141" mass="15773">MDSTAHRIPRSRYLATREGLIIAPSGRPLKPWAGDRTGHLRVDIDLGRHFVHRLVMETFVGPCPSGMEVRHLNGEPADNRLENLAYGTRSENVLDSVAHGTYRNANSAKTHCPRGHEYVDSNVYIDPRGSRRCRACKAGEQ</sequence>
<name>M3VH63_GORML</name>
<dbReference type="InterPro" id="IPR044925">
    <property type="entry name" value="His-Me_finger_sf"/>
</dbReference>
<dbReference type="AlphaFoldDB" id="M3VH63"/>
<dbReference type="Proteomes" id="UP000035009">
    <property type="component" value="Unassembled WGS sequence"/>
</dbReference>
<evidence type="ECO:0000259" key="1">
    <source>
        <dbReference type="Pfam" id="PF13392"/>
    </source>
</evidence>
<dbReference type="STRING" id="410332.SAMN04488550_4163"/>
<organism evidence="2 3">
    <name type="scientific">Gordonia malaquae NBRC 108250</name>
    <dbReference type="NCBI Taxonomy" id="1223542"/>
    <lineage>
        <taxon>Bacteria</taxon>
        <taxon>Bacillati</taxon>
        <taxon>Actinomycetota</taxon>
        <taxon>Actinomycetes</taxon>
        <taxon>Mycobacteriales</taxon>
        <taxon>Gordoniaceae</taxon>
        <taxon>Gordonia</taxon>
    </lineage>
</organism>
<proteinExistence type="predicted"/>